<name>A0A1M7HI93_9RHOB</name>
<sequence length="65" mass="6683">MKITVNGDSHEVSGTTLDAVLIELGYGEAKVATAVNEAFVPAASRAATTLQDGDRLEIVAPRQGG</sequence>
<organism evidence="1 2">
    <name type="scientific">Roseovarius litoreus</name>
    <dbReference type="NCBI Taxonomy" id="1155722"/>
    <lineage>
        <taxon>Bacteria</taxon>
        <taxon>Pseudomonadati</taxon>
        <taxon>Pseudomonadota</taxon>
        <taxon>Alphaproteobacteria</taxon>
        <taxon>Rhodobacterales</taxon>
        <taxon>Roseobacteraceae</taxon>
        <taxon>Roseovarius</taxon>
    </lineage>
</organism>
<dbReference type="PANTHER" id="PTHR34472:SF1">
    <property type="entry name" value="SULFUR CARRIER PROTEIN THIS"/>
    <property type="match status" value="1"/>
</dbReference>
<dbReference type="Gene3D" id="3.10.20.30">
    <property type="match status" value="1"/>
</dbReference>
<dbReference type="CDD" id="cd00565">
    <property type="entry name" value="Ubl_ThiS"/>
    <property type="match status" value="1"/>
</dbReference>
<dbReference type="AlphaFoldDB" id="A0A1M7HI93"/>
<dbReference type="RefSeq" id="WP_149779866.1">
    <property type="nucleotide sequence ID" value="NZ_FRCB01000006.1"/>
</dbReference>
<dbReference type="PANTHER" id="PTHR34472">
    <property type="entry name" value="SULFUR CARRIER PROTEIN THIS"/>
    <property type="match status" value="1"/>
</dbReference>
<reference evidence="1 2" key="1">
    <citation type="submission" date="2016-11" db="EMBL/GenBank/DDBJ databases">
        <authorList>
            <person name="Varghese N."/>
            <person name="Submissions S."/>
        </authorList>
    </citation>
    <scope>NUCLEOTIDE SEQUENCE [LARGE SCALE GENOMIC DNA]</scope>
    <source>
        <strain evidence="1 2">DSM 28249</strain>
    </source>
</reference>
<accession>A0A1M7HI93</accession>
<dbReference type="SUPFAM" id="SSF54285">
    <property type="entry name" value="MoaD/ThiS"/>
    <property type="match status" value="1"/>
</dbReference>
<dbReference type="Proteomes" id="UP000322545">
    <property type="component" value="Unassembled WGS sequence"/>
</dbReference>
<keyword evidence="2" id="KW-1185">Reference proteome</keyword>
<dbReference type="InterPro" id="IPR016155">
    <property type="entry name" value="Mopterin_synth/thiamin_S_b"/>
</dbReference>
<gene>
    <name evidence="1" type="ORF">SAMN05443432_10614</name>
</gene>
<evidence type="ECO:0000313" key="2">
    <source>
        <dbReference type="Proteomes" id="UP000322545"/>
    </source>
</evidence>
<dbReference type="Pfam" id="PF02597">
    <property type="entry name" value="ThiS"/>
    <property type="match status" value="1"/>
</dbReference>
<proteinExistence type="predicted"/>
<dbReference type="NCBIfam" id="TIGR01683">
    <property type="entry name" value="thiS"/>
    <property type="match status" value="1"/>
</dbReference>
<protein>
    <submittedName>
        <fullName evidence="1">Sulfur carrier protein</fullName>
    </submittedName>
</protein>
<evidence type="ECO:0000313" key="1">
    <source>
        <dbReference type="EMBL" id="SHM28190.1"/>
    </source>
</evidence>
<dbReference type="EMBL" id="FRCB01000006">
    <property type="protein sequence ID" value="SHM28190.1"/>
    <property type="molecule type" value="Genomic_DNA"/>
</dbReference>
<dbReference type="InterPro" id="IPR012675">
    <property type="entry name" value="Beta-grasp_dom_sf"/>
</dbReference>
<dbReference type="InterPro" id="IPR010035">
    <property type="entry name" value="Thi_S"/>
</dbReference>
<dbReference type="InterPro" id="IPR003749">
    <property type="entry name" value="ThiS/MoaD-like"/>
</dbReference>